<keyword evidence="13" id="KW-0966">Cell projection</keyword>
<keyword evidence="8 12" id="KW-0653">Protein transport</keyword>
<dbReference type="InterPro" id="IPR029025">
    <property type="entry name" value="T3SS_substrate_exporter_C"/>
</dbReference>
<dbReference type="Pfam" id="PF01312">
    <property type="entry name" value="Bac_export_2"/>
    <property type="match status" value="1"/>
</dbReference>
<dbReference type="Gene3D" id="3.40.1690.10">
    <property type="entry name" value="secretion proteins EscU"/>
    <property type="match status" value="1"/>
</dbReference>
<dbReference type="PANTHER" id="PTHR30531">
    <property type="entry name" value="FLAGELLAR BIOSYNTHETIC PROTEIN FLHB"/>
    <property type="match status" value="1"/>
</dbReference>
<evidence type="ECO:0000256" key="11">
    <source>
        <dbReference type="ARBA" id="ARBA00023225"/>
    </source>
</evidence>
<proteinExistence type="inferred from homology"/>
<keyword evidence="13" id="KW-0282">Flagellum</keyword>
<evidence type="ECO:0000256" key="7">
    <source>
        <dbReference type="ARBA" id="ARBA00022795"/>
    </source>
</evidence>
<keyword evidence="6 12" id="KW-0812">Transmembrane</keyword>
<dbReference type="SUPFAM" id="SSF160544">
    <property type="entry name" value="EscU C-terminal domain-like"/>
    <property type="match status" value="1"/>
</dbReference>
<dbReference type="Proteomes" id="UP001165492">
    <property type="component" value="Unassembled WGS sequence"/>
</dbReference>
<keyword evidence="5 12" id="KW-1003">Cell membrane</keyword>
<dbReference type="PANTHER" id="PTHR30531:SF12">
    <property type="entry name" value="FLAGELLAR BIOSYNTHETIC PROTEIN FLHB"/>
    <property type="match status" value="1"/>
</dbReference>
<comment type="function">
    <text evidence="12">Required for formation of the rod structure in the basal body of the flagellar apparatus. Together with FliI and FliH, may constitute the export apparatus of flagellin.</text>
</comment>
<gene>
    <name evidence="12 13" type="primary">flhB</name>
    <name evidence="13" type="ORF">LMF89_06275</name>
</gene>
<comment type="similarity">
    <text evidence="2 12">Belongs to the type III secretion exporter family.</text>
</comment>
<evidence type="ECO:0000256" key="2">
    <source>
        <dbReference type="ARBA" id="ARBA00010690"/>
    </source>
</evidence>
<sequence>MGCIKIFSDFFPCSSKIQLQPFSENVSFDLQLFAGEKTEEATSKRKGEARQKGQVAKSTEVNSVFIILAAFFTLKLIGSYIYDELTRYMQLSFSNVAMADMTINSIREIFLGFAIVFLKTALPVMCVILIVSLTINFIQVGFLFSFEPLMPKFSKLNPISGFGRLFSKRSLVELVKSLFKIIIIGYFIYRFMRKQIEQIPSLISAELIDSLHLAASLILNLVFQISAVMIVLAAFDYFYQWWEHKESLKMSKDDIKQEFKQSEGDPLIKGKIKQRQRAMSMQRMMQEVPKADVIVTNPTHFAVALKYEKSMAAPIIVAKGQDLIAQRIKEIAKENKVVIVENKVLARALYAAVDIGYPVPPELYQAVAEVLAYVYKLKKRLS</sequence>
<feature type="transmembrane region" description="Helical" evidence="12">
    <location>
        <begin position="61"/>
        <end position="82"/>
    </location>
</feature>
<dbReference type="Gene3D" id="6.10.250.2080">
    <property type="match status" value="1"/>
</dbReference>
<evidence type="ECO:0000256" key="9">
    <source>
        <dbReference type="ARBA" id="ARBA00022989"/>
    </source>
</evidence>
<dbReference type="InterPro" id="IPR006135">
    <property type="entry name" value="T3SS_substrate_exporter"/>
</dbReference>
<keyword evidence="4 12" id="KW-0813">Transport</keyword>
<evidence type="ECO:0000313" key="13">
    <source>
        <dbReference type="EMBL" id="MCC5464964.1"/>
    </source>
</evidence>
<dbReference type="NCBIfam" id="TIGR00328">
    <property type="entry name" value="flhB"/>
    <property type="match status" value="1"/>
</dbReference>
<keyword evidence="14" id="KW-1185">Reference proteome</keyword>
<keyword evidence="10 12" id="KW-0472">Membrane</keyword>
<accession>A0ABS8HSX9</accession>
<evidence type="ECO:0000256" key="1">
    <source>
        <dbReference type="ARBA" id="ARBA00004651"/>
    </source>
</evidence>
<evidence type="ECO:0000313" key="14">
    <source>
        <dbReference type="Proteomes" id="UP001165492"/>
    </source>
</evidence>
<comment type="caution">
    <text evidence="13">The sequence shown here is derived from an EMBL/GenBank/DDBJ whole genome shotgun (WGS) entry which is preliminary data.</text>
</comment>
<evidence type="ECO:0000256" key="3">
    <source>
        <dbReference type="ARBA" id="ARBA00021622"/>
    </source>
</evidence>
<evidence type="ECO:0000256" key="10">
    <source>
        <dbReference type="ARBA" id="ARBA00023136"/>
    </source>
</evidence>
<feature type="transmembrane region" description="Helical" evidence="12">
    <location>
        <begin position="174"/>
        <end position="192"/>
    </location>
</feature>
<comment type="caution">
    <text evidence="12">Lacks conserved residue(s) required for the propagation of feature annotation.</text>
</comment>
<evidence type="ECO:0000256" key="12">
    <source>
        <dbReference type="RuleBase" id="RU364091"/>
    </source>
</evidence>
<reference evidence="13" key="1">
    <citation type="submission" date="2021-11" db="EMBL/GenBank/DDBJ databases">
        <title>Description of a new species Pelosinus isolated from the bottom sediments of Lake Baikal.</title>
        <authorList>
            <person name="Zakharyuk A."/>
        </authorList>
    </citation>
    <scope>NUCLEOTIDE SEQUENCE</scope>
    <source>
        <strain evidence="13">Bkl1</strain>
    </source>
</reference>
<keyword evidence="7 12" id="KW-1005">Bacterial flagellum biogenesis</keyword>
<evidence type="ECO:0000256" key="6">
    <source>
        <dbReference type="ARBA" id="ARBA00022692"/>
    </source>
</evidence>
<keyword evidence="13" id="KW-0969">Cilium</keyword>
<dbReference type="EMBL" id="JAJHJB010000006">
    <property type="protein sequence ID" value="MCC5464964.1"/>
    <property type="molecule type" value="Genomic_DNA"/>
</dbReference>
<organism evidence="13 14">
    <name type="scientific">Pelosinus baikalensis</name>
    <dbReference type="NCBI Taxonomy" id="2892015"/>
    <lineage>
        <taxon>Bacteria</taxon>
        <taxon>Bacillati</taxon>
        <taxon>Bacillota</taxon>
        <taxon>Negativicutes</taxon>
        <taxon>Selenomonadales</taxon>
        <taxon>Sporomusaceae</taxon>
        <taxon>Pelosinus</taxon>
    </lineage>
</organism>
<keyword evidence="9 12" id="KW-1133">Transmembrane helix</keyword>
<evidence type="ECO:0000256" key="5">
    <source>
        <dbReference type="ARBA" id="ARBA00022475"/>
    </source>
</evidence>
<dbReference type="PRINTS" id="PR00950">
    <property type="entry name" value="TYPE3IMSPROT"/>
</dbReference>
<name>A0ABS8HSX9_9FIRM</name>
<comment type="subcellular location">
    <subcellularLocation>
        <location evidence="1">Cell membrane</location>
        <topology evidence="1">Multi-pass membrane protein</topology>
    </subcellularLocation>
</comment>
<keyword evidence="11 12" id="KW-1006">Bacterial flagellum protein export</keyword>
<protein>
    <recommendedName>
        <fullName evidence="3 12">Flagellar biosynthetic protein FlhB</fullName>
    </recommendedName>
</protein>
<evidence type="ECO:0000256" key="8">
    <source>
        <dbReference type="ARBA" id="ARBA00022927"/>
    </source>
</evidence>
<dbReference type="RefSeq" id="WP_229534370.1">
    <property type="nucleotide sequence ID" value="NZ_JAJHJB010000006.1"/>
</dbReference>
<dbReference type="InterPro" id="IPR006136">
    <property type="entry name" value="FlhB"/>
</dbReference>
<feature type="transmembrane region" description="Helical" evidence="12">
    <location>
        <begin position="212"/>
        <end position="239"/>
    </location>
</feature>
<evidence type="ECO:0000256" key="4">
    <source>
        <dbReference type="ARBA" id="ARBA00022448"/>
    </source>
</evidence>